<feature type="compositionally biased region" description="Basic and acidic residues" evidence="4">
    <location>
        <begin position="57"/>
        <end position="72"/>
    </location>
</feature>
<feature type="region of interest" description="Disordered" evidence="4">
    <location>
        <begin position="22"/>
        <end position="41"/>
    </location>
</feature>
<dbReference type="PROSITE" id="PS00678">
    <property type="entry name" value="WD_REPEATS_1"/>
    <property type="match status" value="1"/>
</dbReference>
<sequence length="742" mass="85015">MLYARQAQLIELRSETADLRKTADDLEKRQPTKMNDDISQKLDEKVKEVYKQEGQQDIDKKYMTPTDQKQDGLELSNPNLGIIDIDERRSNVNSELDNQGLTTRDELDYYQKMEISAHSYNANDPRYFVFEHLAAVRDLAFHPHLMLLASVSDDGTAALTDVSYAIRHTQNDSQQQNIPKRPMIISGSQYQQLQQQAISASLFQTSSSLSQTNTFIPIKSLDPKWHFKPSRQHPIKQLKDKAQQQGRSQTDNQYNHQRPLCVKFLPYLESSNDKQRKQQETINSRSSSSSNPSSPPQKRIAIDLGCFVMGDNNGKITVMALPDPKVQMIDTHNKLEKNKMFEFDAHSDAIWSIDESNQHNGVFSGSQIPPSGQKLTQTRIATASSDGTVKLWNINTDGIQDHFGRELEYHKMMQEFKHTPSFAGKVVNVWDLQRTQTQQCDKSQYFKPIEQIRDKWEYSDIPSAVIFDPMNVTDLIVGYVSGDLVRYDIEKGEYNQSQIGKTNQPERIISLTKSMTATHYQTQDTIPLLVTTNHGYLHIVDPREFHTLFSFKAPLKRIDQHQSISYSTKFSMALQQRKLTFLPADHIQISNFSSLCNNSDIINQIYPNKSIKLELRLRYDSDQMKQIQMEQIERQKYQFSPLEKWREDLRLQIASPNIFTSSTYLQFDRLIAAGANSGRVHIFDLRMGDKGQVGIVGETNQYSFHSPMFSESITKIAAHPIHPILVTAGADGNIKVFTSIYP</sequence>
<dbReference type="InterPro" id="IPR019775">
    <property type="entry name" value="WD40_repeat_CS"/>
</dbReference>
<dbReference type="InterPro" id="IPR015943">
    <property type="entry name" value="WD40/YVTN_repeat-like_dom_sf"/>
</dbReference>
<feature type="compositionally biased region" description="Low complexity" evidence="4">
    <location>
        <begin position="283"/>
        <end position="292"/>
    </location>
</feature>
<protein>
    <submittedName>
        <fullName evidence="5">Uncharacterized protein</fullName>
    </submittedName>
</protein>
<feature type="compositionally biased region" description="Polar residues" evidence="4">
    <location>
        <begin position="243"/>
        <end position="255"/>
    </location>
</feature>
<reference evidence="5 6" key="1">
    <citation type="submission" date="2019-03" db="EMBL/GenBank/DDBJ databases">
        <title>Single cell metagenomics reveals metabolic interactions within the superorganism composed of flagellate Streblomastix strix and complex community of Bacteroidetes bacteria on its surface.</title>
        <authorList>
            <person name="Treitli S.C."/>
            <person name="Kolisko M."/>
            <person name="Husnik F."/>
            <person name="Keeling P."/>
            <person name="Hampl V."/>
        </authorList>
    </citation>
    <scope>NUCLEOTIDE SEQUENCE [LARGE SCALE GENOMIC DNA]</scope>
    <source>
        <strain evidence="5">ST1C</strain>
    </source>
</reference>
<proteinExistence type="predicted"/>
<feature type="compositionally biased region" description="Basic residues" evidence="4">
    <location>
        <begin position="226"/>
        <end position="236"/>
    </location>
</feature>
<dbReference type="InterPro" id="IPR036322">
    <property type="entry name" value="WD40_repeat_dom_sf"/>
</dbReference>
<dbReference type="Proteomes" id="UP000324800">
    <property type="component" value="Unassembled WGS sequence"/>
</dbReference>
<dbReference type="SUPFAM" id="SSF50978">
    <property type="entry name" value="WD40 repeat-like"/>
    <property type="match status" value="1"/>
</dbReference>
<dbReference type="PANTHER" id="PTHR15653">
    <property type="entry name" value="STRIATIN"/>
    <property type="match status" value="1"/>
</dbReference>
<dbReference type="AlphaFoldDB" id="A0A5J4W8P1"/>
<name>A0A5J4W8P1_9EUKA</name>
<evidence type="ECO:0000256" key="2">
    <source>
        <dbReference type="ARBA" id="ARBA00022737"/>
    </source>
</evidence>
<evidence type="ECO:0000313" key="6">
    <source>
        <dbReference type="Proteomes" id="UP000324800"/>
    </source>
</evidence>
<feature type="region of interest" description="Disordered" evidence="4">
    <location>
        <begin position="224"/>
        <end position="255"/>
    </location>
</feature>
<feature type="region of interest" description="Disordered" evidence="4">
    <location>
        <begin position="272"/>
        <end position="298"/>
    </location>
</feature>
<gene>
    <name evidence="5" type="ORF">EZS28_013187</name>
</gene>
<evidence type="ECO:0000256" key="4">
    <source>
        <dbReference type="SAM" id="MobiDB-lite"/>
    </source>
</evidence>
<organism evidence="5 6">
    <name type="scientific">Streblomastix strix</name>
    <dbReference type="NCBI Taxonomy" id="222440"/>
    <lineage>
        <taxon>Eukaryota</taxon>
        <taxon>Metamonada</taxon>
        <taxon>Preaxostyla</taxon>
        <taxon>Oxymonadida</taxon>
        <taxon>Streblomastigidae</taxon>
        <taxon>Streblomastix</taxon>
    </lineage>
</organism>
<dbReference type="Gene3D" id="2.130.10.10">
    <property type="entry name" value="YVTN repeat-like/Quinoprotein amine dehydrogenase"/>
    <property type="match status" value="3"/>
</dbReference>
<feature type="repeat" description="WD" evidence="3">
    <location>
        <begin position="380"/>
        <end position="396"/>
    </location>
</feature>
<feature type="region of interest" description="Disordered" evidence="4">
    <location>
        <begin position="48"/>
        <end position="75"/>
    </location>
</feature>
<dbReference type="PROSITE" id="PS50082">
    <property type="entry name" value="WD_REPEATS_2"/>
    <property type="match status" value="1"/>
</dbReference>
<dbReference type="SMART" id="SM00320">
    <property type="entry name" value="WD40"/>
    <property type="match status" value="4"/>
</dbReference>
<keyword evidence="2" id="KW-0677">Repeat</keyword>
<keyword evidence="1 3" id="KW-0853">WD repeat</keyword>
<dbReference type="EMBL" id="SNRW01002929">
    <property type="protein sequence ID" value="KAA6391287.1"/>
    <property type="molecule type" value="Genomic_DNA"/>
</dbReference>
<evidence type="ECO:0000256" key="1">
    <source>
        <dbReference type="ARBA" id="ARBA00022574"/>
    </source>
</evidence>
<evidence type="ECO:0000313" key="5">
    <source>
        <dbReference type="EMBL" id="KAA6391287.1"/>
    </source>
</evidence>
<accession>A0A5J4W8P1</accession>
<dbReference type="InterPro" id="IPR001680">
    <property type="entry name" value="WD40_rpt"/>
</dbReference>
<dbReference type="Pfam" id="PF00400">
    <property type="entry name" value="WD40"/>
    <property type="match status" value="3"/>
</dbReference>
<comment type="caution">
    <text evidence="5">The sequence shown here is derived from an EMBL/GenBank/DDBJ whole genome shotgun (WGS) entry which is preliminary data.</text>
</comment>
<dbReference type="InterPro" id="IPR051488">
    <property type="entry name" value="WD_repeat_striatin"/>
</dbReference>
<evidence type="ECO:0000256" key="3">
    <source>
        <dbReference type="PROSITE-ProRule" id="PRU00221"/>
    </source>
</evidence>
<dbReference type="PANTHER" id="PTHR15653:SF0">
    <property type="entry name" value="CONNECTOR OF KINASE TO AP-1, ISOFORM E"/>
    <property type="match status" value="1"/>
</dbReference>